<proteinExistence type="predicted"/>
<dbReference type="EMBL" id="MU006324">
    <property type="protein sequence ID" value="KAF2847573.1"/>
    <property type="molecule type" value="Genomic_DNA"/>
</dbReference>
<dbReference type="AlphaFoldDB" id="A0A6A7AWT4"/>
<evidence type="ECO:0000313" key="3">
    <source>
        <dbReference type="Proteomes" id="UP000799423"/>
    </source>
</evidence>
<accession>A0A6A7AWT4</accession>
<protein>
    <submittedName>
        <fullName evidence="2">Uncharacterized protein</fullName>
    </submittedName>
</protein>
<feature type="transmembrane region" description="Helical" evidence="1">
    <location>
        <begin position="32"/>
        <end position="51"/>
    </location>
</feature>
<evidence type="ECO:0000313" key="2">
    <source>
        <dbReference type="EMBL" id="KAF2847573.1"/>
    </source>
</evidence>
<keyword evidence="1" id="KW-1133">Transmembrane helix</keyword>
<organism evidence="2 3">
    <name type="scientific">Plenodomus tracheiphilus IPT5</name>
    <dbReference type="NCBI Taxonomy" id="1408161"/>
    <lineage>
        <taxon>Eukaryota</taxon>
        <taxon>Fungi</taxon>
        <taxon>Dikarya</taxon>
        <taxon>Ascomycota</taxon>
        <taxon>Pezizomycotina</taxon>
        <taxon>Dothideomycetes</taxon>
        <taxon>Pleosporomycetidae</taxon>
        <taxon>Pleosporales</taxon>
        <taxon>Pleosporineae</taxon>
        <taxon>Leptosphaeriaceae</taxon>
        <taxon>Plenodomus</taxon>
    </lineage>
</organism>
<gene>
    <name evidence="2" type="ORF">T440DRAFT_189204</name>
</gene>
<keyword evidence="1" id="KW-0472">Membrane</keyword>
<dbReference type="Proteomes" id="UP000799423">
    <property type="component" value="Unassembled WGS sequence"/>
</dbReference>
<sequence length="66" mass="7105">MRGCSGSHRIGPPCWIGPKSGPGRQMLISRSILSSVGFGVWYLCMVGTLTAHPHKSTCSHPFYSSV</sequence>
<keyword evidence="1" id="KW-0812">Transmembrane</keyword>
<keyword evidence="3" id="KW-1185">Reference proteome</keyword>
<name>A0A6A7AWT4_9PLEO</name>
<reference evidence="2" key="1">
    <citation type="submission" date="2020-01" db="EMBL/GenBank/DDBJ databases">
        <authorList>
            <consortium name="DOE Joint Genome Institute"/>
            <person name="Haridas S."/>
            <person name="Albert R."/>
            <person name="Binder M."/>
            <person name="Bloem J."/>
            <person name="Labutti K."/>
            <person name="Salamov A."/>
            <person name="Andreopoulos B."/>
            <person name="Baker S.E."/>
            <person name="Barry K."/>
            <person name="Bills G."/>
            <person name="Bluhm B.H."/>
            <person name="Cannon C."/>
            <person name="Castanera R."/>
            <person name="Culley D.E."/>
            <person name="Daum C."/>
            <person name="Ezra D."/>
            <person name="Gonzalez J.B."/>
            <person name="Henrissat B."/>
            <person name="Kuo A."/>
            <person name="Liang C."/>
            <person name="Lipzen A."/>
            <person name="Lutzoni F."/>
            <person name="Magnuson J."/>
            <person name="Mondo S."/>
            <person name="Nolan M."/>
            <person name="Ohm R."/>
            <person name="Pangilinan J."/>
            <person name="Park H.-J."/>
            <person name="Ramirez L."/>
            <person name="Alfaro M."/>
            <person name="Sun H."/>
            <person name="Tritt A."/>
            <person name="Yoshinaga Y."/>
            <person name="Zwiers L.-H."/>
            <person name="Turgeon B.G."/>
            <person name="Goodwin S.B."/>
            <person name="Spatafora J.W."/>
            <person name="Crous P.W."/>
            <person name="Grigoriev I.V."/>
        </authorList>
    </citation>
    <scope>NUCLEOTIDE SEQUENCE</scope>
    <source>
        <strain evidence="2">IPT5</strain>
    </source>
</reference>
<evidence type="ECO:0000256" key="1">
    <source>
        <dbReference type="SAM" id="Phobius"/>
    </source>
</evidence>